<feature type="region of interest" description="Disordered" evidence="1">
    <location>
        <begin position="61"/>
        <end position="146"/>
    </location>
</feature>
<proteinExistence type="predicted"/>
<evidence type="ECO:0000313" key="2">
    <source>
        <dbReference type="EMBL" id="GFN88168.1"/>
    </source>
</evidence>
<evidence type="ECO:0000313" key="3">
    <source>
        <dbReference type="Proteomes" id="UP000735302"/>
    </source>
</evidence>
<feature type="compositionally biased region" description="Basic and acidic residues" evidence="1">
    <location>
        <begin position="101"/>
        <end position="126"/>
    </location>
</feature>
<organism evidence="2 3">
    <name type="scientific">Plakobranchus ocellatus</name>
    <dbReference type="NCBI Taxonomy" id="259542"/>
    <lineage>
        <taxon>Eukaryota</taxon>
        <taxon>Metazoa</taxon>
        <taxon>Spiralia</taxon>
        <taxon>Lophotrochozoa</taxon>
        <taxon>Mollusca</taxon>
        <taxon>Gastropoda</taxon>
        <taxon>Heterobranchia</taxon>
        <taxon>Euthyneura</taxon>
        <taxon>Panpulmonata</taxon>
        <taxon>Sacoglossa</taxon>
        <taxon>Placobranchoidea</taxon>
        <taxon>Plakobranchidae</taxon>
        <taxon>Plakobranchus</taxon>
    </lineage>
</organism>
<dbReference type="AlphaFoldDB" id="A0AAV3YYR0"/>
<feature type="compositionally biased region" description="Basic and acidic residues" evidence="1">
    <location>
        <begin position="70"/>
        <end position="92"/>
    </location>
</feature>
<accession>A0AAV3YYR0</accession>
<protein>
    <submittedName>
        <fullName evidence="2">Uncharacterized protein</fullName>
    </submittedName>
</protein>
<name>A0AAV3YYR0_9GAST</name>
<reference evidence="2 3" key="1">
    <citation type="journal article" date="2021" name="Elife">
        <title>Chloroplast acquisition without the gene transfer in kleptoplastic sea slugs, Plakobranchus ocellatus.</title>
        <authorList>
            <person name="Maeda T."/>
            <person name="Takahashi S."/>
            <person name="Yoshida T."/>
            <person name="Shimamura S."/>
            <person name="Takaki Y."/>
            <person name="Nagai Y."/>
            <person name="Toyoda A."/>
            <person name="Suzuki Y."/>
            <person name="Arimoto A."/>
            <person name="Ishii H."/>
            <person name="Satoh N."/>
            <person name="Nishiyama T."/>
            <person name="Hasebe M."/>
            <person name="Maruyama T."/>
            <person name="Minagawa J."/>
            <person name="Obokata J."/>
            <person name="Shigenobu S."/>
        </authorList>
    </citation>
    <scope>NUCLEOTIDE SEQUENCE [LARGE SCALE GENOMIC DNA]</scope>
</reference>
<evidence type="ECO:0000256" key="1">
    <source>
        <dbReference type="SAM" id="MobiDB-lite"/>
    </source>
</evidence>
<keyword evidence="3" id="KW-1185">Reference proteome</keyword>
<dbReference type="Proteomes" id="UP000735302">
    <property type="component" value="Unassembled WGS sequence"/>
</dbReference>
<gene>
    <name evidence="2" type="ORF">PoB_001467400</name>
</gene>
<dbReference type="EMBL" id="BLXT01001839">
    <property type="protein sequence ID" value="GFN88168.1"/>
    <property type="molecule type" value="Genomic_DNA"/>
</dbReference>
<comment type="caution">
    <text evidence="2">The sequence shown here is derived from an EMBL/GenBank/DDBJ whole genome shotgun (WGS) entry which is preliminary data.</text>
</comment>
<sequence>MTQQAYLVLTVWPAQAHSSIFREGPQQGDLWLSDLPPGQGAGDGARTHDRRIPADIRADLLATVPPTPRRGQEEKEGRRKDNMELGNGEKVRGQGGKLGRRKEERTRKKMAEMEDAEVKYMDKTEDTIGEGSLNRHRLNLNQNCPR</sequence>